<feature type="transmembrane region" description="Helical" evidence="1">
    <location>
        <begin position="31"/>
        <end position="49"/>
    </location>
</feature>
<dbReference type="Proteomes" id="UP000279909">
    <property type="component" value="Unassembled WGS sequence"/>
</dbReference>
<evidence type="ECO:0000313" key="2">
    <source>
        <dbReference type="EMBL" id="RNC97472.1"/>
    </source>
</evidence>
<sequence length="76" mass="8934">MLVNSIIYWWPILIAIVFIVFQAMVSIKRRVLWSLVLSTLFTGFTLFAFSFFNLVVILVFFCVISWAISLVTYFTR</sequence>
<reference evidence="2 3" key="1">
    <citation type="journal article" date="2014" name="Int. J. Syst. Evol. Microbiol.">
        <title>Lysinibacillus halotolerans sp. nov., isolated from saline-alkaline soil.</title>
        <authorList>
            <person name="Kong D."/>
            <person name="Wang Y."/>
            <person name="Zhao B."/>
            <person name="Li Y."/>
            <person name="Song J."/>
            <person name="Zhai Y."/>
            <person name="Zhang C."/>
            <person name="Wang H."/>
            <person name="Chen X."/>
            <person name="Zhao B."/>
            <person name="Ruan Z."/>
        </authorList>
    </citation>
    <scope>NUCLEOTIDE SEQUENCE [LARGE SCALE GENOMIC DNA]</scope>
    <source>
        <strain evidence="2 3">MCCC 1A12703</strain>
    </source>
</reference>
<feature type="transmembrane region" description="Helical" evidence="1">
    <location>
        <begin position="55"/>
        <end position="74"/>
    </location>
</feature>
<dbReference type="AlphaFoldDB" id="A0A3M8H4Y3"/>
<organism evidence="2 3">
    <name type="scientific">Lysinibacillus halotolerans</name>
    <dbReference type="NCBI Taxonomy" id="1368476"/>
    <lineage>
        <taxon>Bacteria</taxon>
        <taxon>Bacillati</taxon>
        <taxon>Bacillota</taxon>
        <taxon>Bacilli</taxon>
        <taxon>Bacillales</taxon>
        <taxon>Bacillaceae</taxon>
        <taxon>Lysinibacillus</taxon>
    </lineage>
</organism>
<proteinExistence type="predicted"/>
<gene>
    <name evidence="2" type="ORF">EC501_14970</name>
</gene>
<name>A0A3M8H4Y3_9BACI</name>
<keyword evidence="1" id="KW-1133">Transmembrane helix</keyword>
<keyword evidence="1" id="KW-0812">Transmembrane</keyword>
<evidence type="ECO:0000256" key="1">
    <source>
        <dbReference type="SAM" id="Phobius"/>
    </source>
</evidence>
<evidence type="ECO:0000313" key="3">
    <source>
        <dbReference type="Proteomes" id="UP000279909"/>
    </source>
</evidence>
<protein>
    <submittedName>
        <fullName evidence="2">Uncharacterized protein</fullName>
    </submittedName>
</protein>
<comment type="caution">
    <text evidence="2">The sequence shown here is derived from an EMBL/GenBank/DDBJ whole genome shotgun (WGS) entry which is preliminary data.</text>
</comment>
<feature type="transmembrane region" description="Helical" evidence="1">
    <location>
        <begin position="6"/>
        <end position="24"/>
    </location>
</feature>
<keyword evidence="1" id="KW-0472">Membrane</keyword>
<keyword evidence="3" id="KW-1185">Reference proteome</keyword>
<dbReference type="RefSeq" id="WP_158599726.1">
    <property type="nucleotide sequence ID" value="NZ_RHLQ01000047.1"/>
</dbReference>
<dbReference type="EMBL" id="RHLQ01000047">
    <property type="protein sequence ID" value="RNC97472.1"/>
    <property type="molecule type" value="Genomic_DNA"/>
</dbReference>
<accession>A0A3M8H4Y3</accession>